<reference evidence="1" key="2">
    <citation type="submission" date="2018-03" db="EMBL/GenBank/DDBJ databases">
        <title>The Triticum urartu genome reveals the dynamic nature of wheat genome evolution.</title>
        <authorList>
            <person name="Ling H."/>
            <person name="Ma B."/>
            <person name="Shi X."/>
            <person name="Liu H."/>
            <person name="Dong L."/>
            <person name="Sun H."/>
            <person name="Cao Y."/>
            <person name="Gao Q."/>
            <person name="Zheng S."/>
            <person name="Li Y."/>
            <person name="Yu Y."/>
            <person name="Du H."/>
            <person name="Qi M."/>
            <person name="Li Y."/>
            <person name="Yu H."/>
            <person name="Cui Y."/>
            <person name="Wang N."/>
            <person name="Chen C."/>
            <person name="Wu H."/>
            <person name="Zhao Y."/>
            <person name="Zhang J."/>
            <person name="Li Y."/>
            <person name="Zhou W."/>
            <person name="Zhang B."/>
            <person name="Hu W."/>
            <person name="Eijk M."/>
            <person name="Tang J."/>
            <person name="Witsenboer H."/>
            <person name="Zhao S."/>
            <person name="Li Z."/>
            <person name="Zhang A."/>
            <person name="Wang D."/>
            <person name="Liang C."/>
        </authorList>
    </citation>
    <scope>NUCLEOTIDE SEQUENCE [LARGE SCALE GENOMIC DNA]</scope>
    <source>
        <strain evidence="1">cv. G1812</strain>
    </source>
</reference>
<proteinExistence type="predicted"/>
<organism evidence="1 2">
    <name type="scientific">Triticum urartu</name>
    <name type="common">Red wild einkorn</name>
    <name type="synonym">Crithodium urartu</name>
    <dbReference type="NCBI Taxonomy" id="4572"/>
    <lineage>
        <taxon>Eukaryota</taxon>
        <taxon>Viridiplantae</taxon>
        <taxon>Streptophyta</taxon>
        <taxon>Embryophyta</taxon>
        <taxon>Tracheophyta</taxon>
        <taxon>Spermatophyta</taxon>
        <taxon>Magnoliopsida</taxon>
        <taxon>Liliopsida</taxon>
        <taxon>Poales</taxon>
        <taxon>Poaceae</taxon>
        <taxon>BOP clade</taxon>
        <taxon>Pooideae</taxon>
        <taxon>Triticodae</taxon>
        <taxon>Triticeae</taxon>
        <taxon>Triticinae</taxon>
        <taxon>Triticum</taxon>
    </lineage>
</organism>
<reference evidence="1" key="3">
    <citation type="submission" date="2022-06" db="UniProtKB">
        <authorList>
            <consortium name="EnsemblPlants"/>
        </authorList>
    </citation>
    <scope>IDENTIFICATION</scope>
</reference>
<accession>A0A8R7V4E8</accession>
<protein>
    <submittedName>
        <fullName evidence="1">Uncharacterized protein</fullName>
    </submittedName>
</protein>
<evidence type="ECO:0000313" key="1">
    <source>
        <dbReference type="EnsemblPlants" id="TuG1812G0700003185.01.T02"/>
    </source>
</evidence>
<dbReference type="AlphaFoldDB" id="A0A8R7V4E8"/>
<dbReference type="EnsemblPlants" id="TuG1812G0700003185.01.T02">
    <property type="protein sequence ID" value="TuG1812G0700003185.01.T02"/>
    <property type="gene ID" value="TuG1812G0700003185.01"/>
</dbReference>
<sequence length="123" mass="13534">MQDVWELHAVTRRRTSASLWAVDPPPQVNLMAAGSSTLPVVLCSTLPRAPLELLSGCVCTSEKVKPLKASTQSCRGNNSKGTRNIYLCLMRQIKFVIGDLQSHVDTIISPIPKVRRALQFFAT</sequence>
<dbReference type="Gramene" id="TuG1812G0700003185.01.T02">
    <property type="protein sequence ID" value="TuG1812G0700003185.01.T02"/>
    <property type="gene ID" value="TuG1812G0700003185.01"/>
</dbReference>
<evidence type="ECO:0000313" key="2">
    <source>
        <dbReference type="Proteomes" id="UP000015106"/>
    </source>
</evidence>
<keyword evidence="2" id="KW-1185">Reference proteome</keyword>
<dbReference type="Proteomes" id="UP000015106">
    <property type="component" value="Chromosome 7"/>
</dbReference>
<reference evidence="2" key="1">
    <citation type="journal article" date="2013" name="Nature">
        <title>Draft genome of the wheat A-genome progenitor Triticum urartu.</title>
        <authorList>
            <person name="Ling H.Q."/>
            <person name="Zhao S."/>
            <person name="Liu D."/>
            <person name="Wang J."/>
            <person name="Sun H."/>
            <person name="Zhang C."/>
            <person name="Fan H."/>
            <person name="Li D."/>
            <person name="Dong L."/>
            <person name="Tao Y."/>
            <person name="Gao C."/>
            <person name="Wu H."/>
            <person name="Li Y."/>
            <person name="Cui Y."/>
            <person name="Guo X."/>
            <person name="Zheng S."/>
            <person name="Wang B."/>
            <person name="Yu K."/>
            <person name="Liang Q."/>
            <person name="Yang W."/>
            <person name="Lou X."/>
            <person name="Chen J."/>
            <person name="Feng M."/>
            <person name="Jian J."/>
            <person name="Zhang X."/>
            <person name="Luo G."/>
            <person name="Jiang Y."/>
            <person name="Liu J."/>
            <person name="Wang Z."/>
            <person name="Sha Y."/>
            <person name="Zhang B."/>
            <person name="Wu H."/>
            <person name="Tang D."/>
            <person name="Shen Q."/>
            <person name="Xue P."/>
            <person name="Zou S."/>
            <person name="Wang X."/>
            <person name="Liu X."/>
            <person name="Wang F."/>
            <person name="Yang Y."/>
            <person name="An X."/>
            <person name="Dong Z."/>
            <person name="Zhang K."/>
            <person name="Zhang X."/>
            <person name="Luo M.C."/>
            <person name="Dvorak J."/>
            <person name="Tong Y."/>
            <person name="Wang J."/>
            <person name="Yang H."/>
            <person name="Li Z."/>
            <person name="Wang D."/>
            <person name="Zhang A."/>
            <person name="Wang J."/>
        </authorList>
    </citation>
    <scope>NUCLEOTIDE SEQUENCE</scope>
    <source>
        <strain evidence="2">cv. G1812</strain>
    </source>
</reference>
<name>A0A8R7V4E8_TRIUA</name>